<dbReference type="AlphaFoldDB" id="A0AAD5LZ00"/>
<evidence type="ECO:0000313" key="2">
    <source>
        <dbReference type="EMBL" id="KAJ0389939.1"/>
    </source>
</evidence>
<dbReference type="EMBL" id="JAKCXM010002846">
    <property type="protein sequence ID" value="KAJ0389939.1"/>
    <property type="molecule type" value="Genomic_DNA"/>
</dbReference>
<dbReference type="Gene3D" id="3.40.1110.10">
    <property type="entry name" value="Calcium-transporting ATPase, cytoplasmic domain N"/>
    <property type="match status" value="1"/>
</dbReference>
<reference evidence="2" key="1">
    <citation type="submission" date="2021-12" db="EMBL/GenBank/DDBJ databases">
        <title>Prjna785345.</title>
        <authorList>
            <person name="Rujirawat T."/>
            <person name="Krajaejun T."/>
        </authorList>
    </citation>
    <scope>NUCLEOTIDE SEQUENCE</scope>
    <source>
        <strain evidence="2">Pi057C3</strain>
    </source>
</reference>
<accession>A0AAD5LZ00</accession>
<dbReference type="InterPro" id="IPR023299">
    <property type="entry name" value="ATPase_P-typ_cyto_dom_N"/>
</dbReference>
<dbReference type="GO" id="GO:0000166">
    <property type="term" value="F:nucleotide binding"/>
    <property type="evidence" value="ECO:0007669"/>
    <property type="project" value="InterPro"/>
</dbReference>
<proteinExistence type="predicted"/>
<organism evidence="2 3">
    <name type="scientific">Pythium insidiosum</name>
    <name type="common">Pythiosis disease agent</name>
    <dbReference type="NCBI Taxonomy" id="114742"/>
    <lineage>
        <taxon>Eukaryota</taxon>
        <taxon>Sar</taxon>
        <taxon>Stramenopiles</taxon>
        <taxon>Oomycota</taxon>
        <taxon>Peronosporomycetes</taxon>
        <taxon>Pythiales</taxon>
        <taxon>Pythiaceae</taxon>
        <taxon>Pythium</taxon>
    </lineage>
</organism>
<dbReference type="Pfam" id="PF13246">
    <property type="entry name" value="Cation_ATPase"/>
    <property type="match status" value="1"/>
</dbReference>
<keyword evidence="3" id="KW-1185">Reference proteome</keyword>
<protein>
    <submittedName>
        <fullName evidence="2">Uncharacterized protein</fullName>
    </submittedName>
</protein>
<sequence length="147" mass="16008">MMITVNSLPASGEFASMQLGSKTRFVANTQLKQQEVEGVMTWMPHGNSSEAPLVVAAAKAGIWEDYVAQEYPRVVEFGSMQLGSKTRFVASVKGAPNYILKNCTRFCQTDGSIVTLTDEQRNEIMEAVDDLSSQGASRSRGRDPAVV</sequence>
<dbReference type="Proteomes" id="UP001209570">
    <property type="component" value="Unassembled WGS sequence"/>
</dbReference>
<dbReference type="SUPFAM" id="SSF81660">
    <property type="entry name" value="Metal cation-transporting ATPase, ATP-binding domain N"/>
    <property type="match status" value="1"/>
</dbReference>
<feature type="region of interest" description="Disordered" evidence="1">
    <location>
        <begin position="128"/>
        <end position="147"/>
    </location>
</feature>
<gene>
    <name evidence="2" type="ORF">P43SY_010664</name>
</gene>
<evidence type="ECO:0000313" key="3">
    <source>
        <dbReference type="Proteomes" id="UP001209570"/>
    </source>
</evidence>
<comment type="caution">
    <text evidence="2">The sequence shown here is derived from an EMBL/GenBank/DDBJ whole genome shotgun (WGS) entry which is preliminary data.</text>
</comment>
<evidence type="ECO:0000256" key="1">
    <source>
        <dbReference type="SAM" id="MobiDB-lite"/>
    </source>
</evidence>
<name>A0AAD5LZ00_PYTIN</name>